<reference evidence="4" key="1">
    <citation type="submission" date="2016-10" db="EMBL/GenBank/DDBJ databases">
        <authorList>
            <person name="Varghese N."/>
            <person name="Submissions S."/>
        </authorList>
    </citation>
    <scope>NUCLEOTIDE SEQUENCE [LARGE SCALE GENOMIC DNA]</scope>
    <source>
        <strain evidence="4">DSM 44260</strain>
    </source>
</reference>
<sequence>MHSIPLVGVAHGSRDPRSAAAVGDLLDAVRALRPGLDVRGAFLDLSTPPLLEVLTGLYAEGHRQVVVVPLLLGRAYHARVDLPGLLEEARSRMPQLSTTVGDVLGPDPKLESALLGRLAEVGATAGDPDLGVVLAATGSSHAPANARVTDIAERWAHTQGWSGVRAAFASTSTPDVAAAVAALRARGARRIAVASYFLAPGLLPDRVRSSAGDALVAEPLGASVADVVLDRYDEVTTSAARTA</sequence>
<dbReference type="Pfam" id="PF01903">
    <property type="entry name" value="CbiX"/>
    <property type="match status" value="2"/>
</dbReference>
<dbReference type="GO" id="GO:0016829">
    <property type="term" value="F:lyase activity"/>
    <property type="evidence" value="ECO:0007669"/>
    <property type="project" value="UniProtKB-KW"/>
</dbReference>
<gene>
    <name evidence="3" type="ORF">SAMN04487818_104468</name>
</gene>
<dbReference type="GO" id="GO:0046872">
    <property type="term" value="F:metal ion binding"/>
    <property type="evidence" value="ECO:0007669"/>
    <property type="project" value="UniProtKB-KW"/>
</dbReference>
<keyword evidence="2" id="KW-0456">Lyase</keyword>
<evidence type="ECO:0000313" key="3">
    <source>
        <dbReference type="EMBL" id="SER64887.1"/>
    </source>
</evidence>
<organism evidence="3 4">
    <name type="scientific">Actinokineospora terrae</name>
    <dbReference type="NCBI Taxonomy" id="155974"/>
    <lineage>
        <taxon>Bacteria</taxon>
        <taxon>Bacillati</taxon>
        <taxon>Actinomycetota</taxon>
        <taxon>Actinomycetes</taxon>
        <taxon>Pseudonocardiales</taxon>
        <taxon>Pseudonocardiaceae</taxon>
        <taxon>Actinokineospora</taxon>
    </lineage>
</organism>
<keyword evidence="4" id="KW-1185">Reference proteome</keyword>
<name>A0A1H9QWW3_9PSEU</name>
<evidence type="ECO:0000256" key="1">
    <source>
        <dbReference type="ARBA" id="ARBA00022723"/>
    </source>
</evidence>
<dbReference type="CDD" id="cd03416">
    <property type="entry name" value="CbiX_SirB_N"/>
    <property type="match status" value="1"/>
</dbReference>
<dbReference type="PANTHER" id="PTHR33542">
    <property type="entry name" value="SIROHYDROCHLORIN FERROCHELATASE, CHLOROPLASTIC"/>
    <property type="match status" value="1"/>
</dbReference>
<dbReference type="PANTHER" id="PTHR33542:SF5">
    <property type="entry name" value="FERROCHELATASE CHE1"/>
    <property type="match status" value="1"/>
</dbReference>
<dbReference type="SUPFAM" id="SSF53800">
    <property type="entry name" value="Chelatase"/>
    <property type="match status" value="1"/>
</dbReference>
<dbReference type="EMBL" id="FOGI01000004">
    <property type="protein sequence ID" value="SER64887.1"/>
    <property type="molecule type" value="Genomic_DNA"/>
</dbReference>
<dbReference type="InterPro" id="IPR050963">
    <property type="entry name" value="Sirohydro_Cobaltochel/CbiX"/>
</dbReference>
<keyword evidence="1" id="KW-0479">Metal-binding</keyword>
<evidence type="ECO:0000313" key="4">
    <source>
        <dbReference type="Proteomes" id="UP000199051"/>
    </source>
</evidence>
<evidence type="ECO:0000256" key="2">
    <source>
        <dbReference type="ARBA" id="ARBA00023239"/>
    </source>
</evidence>
<dbReference type="STRING" id="155974.SAMN04487818_104468"/>
<dbReference type="InterPro" id="IPR002762">
    <property type="entry name" value="CbiX-like"/>
</dbReference>
<dbReference type="AlphaFoldDB" id="A0A1H9QWW3"/>
<proteinExistence type="predicted"/>
<protein>
    <submittedName>
        <fullName evidence="3">Sirohydrochlorin ferrochelatase</fullName>
    </submittedName>
</protein>
<dbReference type="Gene3D" id="3.40.50.1400">
    <property type="match status" value="2"/>
</dbReference>
<accession>A0A1H9QWW3</accession>
<dbReference type="Proteomes" id="UP000199051">
    <property type="component" value="Unassembled WGS sequence"/>
</dbReference>